<sequence length="58" mass="6758">MKANMTSLFDQFCDMVERGRNAGNAPAFCAAYLINREKITRQQAVSKVMEQVRIFYFF</sequence>
<reference evidence="2" key="1">
    <citation type="submission" date="2016-11" db="UniProtKB">
        <authorList>
            <consortium name="WormBaseParasite"/>
        </authorList>
    </citation>
    <scope>IDENTIFICATION</scope>
</reference>
<organism evidence="1 2">
    <name type="scientific">Heterorhabditis bacteriophora</name>
    <name type="common">Entomopathogenic nematode worm</name>
    <dbReference type="NCBI Taxonomy" id="37862"/>
    <lineage>
        <taxon>Eukaryota</taxon>
        <taxon>Metazoa</taxon>
        <taxon>Ecdysozoa</taxon>
        <taxon>Nematoda</taxon>
        <taxon>Chromadorea</taxon>
        <taxon>Rhabditida</taxon>
        <taxon>Rhabditina</taxon>
        <taxon>Rhabditomorpha</taxon>
        <taxon>Strongyloidea</taxon>
        <taxon>Heterorhabditidae</taxon>
        <taxon>Heterorhabditis</taxon>
    </lineage>
</organism>
<accession>A0A1I7X5Q2</accession>
<evidence type="ECO:0000313" key="1">
    <source>
        <dbReference type="Proteomes" id="UP000095283"/>
    </source>
</evidence>
<dbReference type="WBParaSite" id="Hba_12717">
    <property type="protein sequence ID" value="Hba_12717"/>
    <property type="gene ID" value="Hba_12717"/>
</dbReference>
<keyword evidence="1" id="KW-1185">Reference proteome</keyword>
<protein>
    <submittedName>
        <fullName evidence="2">Glutaminase</fullName>
    </submittedName>
</protein>
<dbReference type="AlphaFoldDB" id="A0A1I7X5Q2"/>
<dbReference type="Proteomes" id="UP000095283">
    <property type="component" value="Unplaced"/>
</dbReference>
<proteinExistence type="predicted"/>
<name>A0A1I7X5Q2_HETBA</name>
<evidence type="ECO:0000313" key="2">
    <source>
        <dbReference type="WBParaSite" id="Hba_12717"/>
    </source>
</evidence>